<proteinExistence type="predicted"/>
<organism evidence="3 4">
    <name type="scientific">Paenibacillus typhae</name>
    <dbReference type="NCBI Taxonomy" id="1174501"/>
    <lineage>
        <taxon>Bacteria</taxon>
        <taxon>Bacillati</taxon>
        <taxon>Bacillota</taxon>
        <taxon>Bacilli</taxon>
        <taxon>Bacillales</taxon>
        <taxon>Paenibacillaceae</taxon>
        <taxon>Paenibacillus</taxon>
    </lineage>
</organism>
<keyword evidence="2" id="KW-0472">Membrane</keyword>
<keyword evidence="4" id="KW-1185">Reference proteome</keyword>
<dbReference type="STRING" id="1174501.SAMN05216192_12010"/>
<feature type="compositionally biased region" description="Basic and acidic residues" evidence="1">
    <location>
        <begin position="1"/>
        <end position="13"/>
    </location>
</feature>
<dbReference type="AlphaFoldDB" id="A0A1G8V349"/>
<evidence type="ECO:0000256" key="2">
    <source>
        <dbReference type="SAM" id="Phobius"/>
    </source>
</evidence>
<dbReference type="EMBL" id="FNDX01000020">
    <property type="protein sequence ID" value="SDJ59795.1"/>
    <property type="molecule type" value="Genomic_DNA"/>
</dbReference>
<protein>
    <submittedName>
        <fullName evidence="3">Uncharacterized protein</fullName>
    </submittedName>
</protein>
<dbReference type="Proteomes" id="UP000199050">
    <property type="component" value="Unassembled WGS sequence"/>
</dbReference>
<evidence type="ECO:0000313" key="3">
    <source>
        <dbReference type="EMBL" id="SDJ59795.1"/>
    </source>
</evidence>
<evidence type="ECO:0000313" key="4">
    <source>
        <dbReference type="Proteomes" id="UP000199050"/>
    </source>
</evidence>
<feature type="transmembrane region" description="Helical" evidence="2">
    <location>
        <begin position="32"/>
        <end position="51"/>
    </location>
</feature>
<name>A0A1G8V349_9BACL</name>
<reference evidence="4" key="1">
    <citation type="submission" date="2016-10" db="EMBL/GenBank/DDBJ databases">
        <authorList>
            <person name="Varghese N."/>
            <person name="Submissions S."/>
        </authorList>
    </citation>
    <scope>NUCLEOTIDE SEQUENCE [LARGE SCALE GENOMIC DNA]</scope>
    <source>
        <strain evidence="4">CGMCC 1.11012</strain>
    </source>
</reference>
<sequence>MKHTDSKQSERIEAGGPPQRVDLQSLPALIRYIGYAVVYGIPLIVSALILISPFK</sequence>
<accession>A0A1G8V349</accession>
<keyword evidence="2" id="KW-0812">Transmembrane</keyword>
<keyword evidence="2" id="KW-1133">Transmembrane helix</keyword>
<gene>
    <name evidence="3" type="ORF">SAMN05216192_12010</name>
</gene>
<dbReference type="RefSeq" id="WP_167360706.1">
    <property type="nucleotide sequence ID" value="NZ_CBCSKY010000020.1"/>
</dbReference>
<evidence type="ECO:0000256" key="1">
    <source>
        <dbReference type="SAM" id="MobiDB-lite"/>
    </source>
</evidence>
<feature type="region of interest" description="Disordered" evidence="1">
    <location>
        <begin position="1"/>
        <end position="20"/>
    </location>
</feature>